<dbReference type="CDD" id="cd00130">
    <property type="entry name" value="PAS"/>
    <property type="match status" value="1"/>
</dbReference>
<evidence type="ECO:0000313" key="9">
    <source>
        <dbReference type="EMBL" id="CUA85333.1"/>
    </source>
</evidence>
<dbReference type="GO" id="GO:0005886">
    <property type="term" value="C:plasma membrane"/>
    <property type="evidence" value="ECO:0007669"/>
    <property type="project" value="UniProtKB-SubCell"/>
</dbReference>
<dbReference type="SUPFAM" id="SSF55073">
    <property type="entry name" value="Nucleotide cyclase"/>
    <property type="match status" value="1"/>
</dbReference>
<dbReference type="SMART" id="SM00267">
    <property type="entry name" value="GGDEF"/>
    <property type="match status" value="1"/>
</dbReference>
<gene>
    <name evidence="9" type="ORF">Ga0061063_2379</name>
</gene>
<dbReference type="FunFam" id="3.30.70.270:FF:000001">
    <property type="entry name" value="Diguanylate cyclase domain protein"/>
    <property type="match status" value="1"/>
</dbReference>
<dbReference type="OrthoDB" id="8929028at2"/>
<dbReference type="PROSITE" id="PS50887">
    <property type="entry name" value="GGDEF"/>
    <property type="match status" value="1"/>
</dbReference>
<keyword evidence="3 6" id="KW-0812">Transmembrane</keyword>
<evidence type="ECO:0000256" key="4">
    <source>
        <dbReference type="ARBA" id="ARBA00022989"/>
    </source>
</evidence>
<dbReference type="PANTHER" id="PTHR44757">
    <property type="entry name" value="DIGUANYLATE CYCLASE DGCP"/>
    <property type="match status" value="1"/>
</dbReference>
<dbReference type="EMBL" id="CYHA01000005">
    <property type="protein sequence ID" value="CUA85333.1"/>
    <property type="molecule type" value="Genomic_DNA"/>
</dbReference>
<evidence type="ECO:0000259" key="7">
    <source>
        <dbReference type="PROSITE" id="PS50112"/>
    </source>
</evidence>
<accession>A0A0K6H2X0</accession>
<keyword evidence="5 6" id="KW-0472">Membrane</keyword>
<dbReference type="InterPro" id="IPR029787">
    <property type="entry name" value="Nucleotide_cyclase"/>
</dbReference>
<reference evidence="10" key="1">
    <citation type="submission" date="2015-08" db="EMBL/GenBank/DDBJ databases">
        <authorList>
            <person name="Varghese N."/>
        </authorList>
    </citation>
    <scope>NUCLEOTIDE SEQUENCE [LARGE SCALE GENOMIC DNA]</scope>
    <source>
        <strain evidence="10">DSM 17901</strain>
    </source>
</reference>
<keyword evidence="2" id="KW-1003">Cell membrane</keyword>
<evidence type="ECO:0000313" key="10">
    <source>
        <dbReference type="Proteomes" id="UP000243535"/>
    </source>
</evidence>
<dbReference type="NCBIfam" id="TIGR00229">
    <property type="entry name" value="sensory_box"/>
    <property type="match status" value="1"/>
</dbReference>
<protein>
    <submittedName>
        <fullName evidence="9">PAS domain S-box/diguanylate cyclase (GGDEF) domain</fullName>
    </submittedName>
</protein>
<feature type="domain" description="PAS" evidence="7">
    <location>
        <begin position="366"/>
        <end position="437"/>
    </location>
</feature>
<dbReference type="Pfam" id="PF13426">
    <property type="entry name" value="PAS_9"/>
    <property type="match status" value="1"/>
</dbReference>
<keyword evidence="10" id="KW-1185">Reference proteome</keyword>
<dbReference type="SMART" id="SM00091">
    <property type="entry name" value="PAS"/>
    <property type="match status" value="2"/>
</dbReference>
<dbReference type="GO" id="GO:0003824">
    <property type="term" value="F:catalytic activity"/>
    <property type="evidence" value="ECO:0007669"/>
    <property type="project" value="UniProtKB-ARBA"/>
</dbReference>
<dbReference type="AlphaFoldDB" id="A0A0K6H2X0"/>
<dbReference type="Gene3D" id="3.30.70.270">
    <property type="match status" value="1"/>
</dbReference>
<feature type="domain" description="PAS" evidence="7">
    <location>
        <begin position="491"/>
        <end position="548"/>
    </location>
</feature>
<feature type="transmembrane region" description="Helical" evidence="6">
    <location>
        <begin position="289"/>
        <end position="308"/>
    </location>
</feature>
<dbReference type="RefSeq" id="WP_055434259.1">
    <property type="nucleotide sequence ID" value="NZ_CYHA01000005.1"/>
</dbReference>
<keyword evidence="4 6" id="KW-1133">Transmembrane helix</keyword>
<evidence type="ECO:0000256" key="3">
    <source>
        <dbReference type="ARBA" id="ARBA00022692"/>
    </source>
</evidence>
<evidence type="ECO:0000256" key="5">
    <source>
        <dbReference type="ARBA" id="ARBA00023136"/>
    </source>
</evidence>
<organism evidence="9 10">
    <name type="scientific">Gulbenkiania indica</name>
    <dbReference type="NCBI Taxonomy" id="375574"/>
    <lineage>
        <taxon>Bacteria</taxon>
        <taxon>Pseudomonadati</taxon>
        <taxon>Pseudomonadota</taxon>
        <taxon>Betaproteobacteria</taxon>
        <taxon>Neisseriales</taxon>
        <taxon>Chromobacteriaceae</taxon>
        <taxon>Gulbenkiania</taxon>
    </lineage>
</organism>
<name>A0A0K6H2X0_9NEIS</name>
<dbReference type="SUPFAM" id="SSF55785">
    <property type="entry name" value="PYP-like sensor domain (PAS domain)"/>
    <property type="match status" value="2"/>
</dbReference>
<dbReference type="InterPro" id="IPR052155">
    <property type="entry name" value="Biofilm_reg_signaling"/>
</dbReference>
<comment type="subcellular location">
    <subcellularLocation>
        <location evidence="1">Cell membrane</location>
        <topology evidence="1">Multi-pass membrane protein</topology>
    </subcellularLocation>
</comment>
<evidence type="ECO:0000256" key="6">
    <source>
        <dbReference type="SAM" id="Phobius"/>
    </source>
</evidence>
<dbReference type="Pfam" id="PF00990">
    <property type="entry name" value="GGDEF"/>
    <property type="match status" value="1"/>
</dbReference>
<sequence>MPLFNSLKTRIALFGVFVGLLLIVAVGLFFYEEGRARIREVQFRHLADIADRVAADLDDRVRTRRQLVAAAAAGLETTGPVSAQQAPGLLAQLRLLKGAFNSVVLYGPDGVILADYPHLPGRAGLSVADRSYFLQTRATLKPQISPPLRARGNLNRSIVVFTAPVRDTTGRFAGMVGATLELHSPEFFDDLRRLRVGQSGYITLTSIGSELTIYHPNPRLVMKPVPGPQASPALHRALNGWRGATETVNSSGRQVLVAFRPLNSVDWLVGAVLPVEEAYAPIRALLRDYLLLAALAVLAVLPLMWWRMRRMLRPLDVLRAQVRAVKLRTARLPLQIEGYEELTAMAGELSQVFEEREAFEARLAEREAFFRTLNDASPLGVLVIEPDGTVAYLNQAALQLAGGGQPAQWRGQPWIRLVHPEDRAGVEDLARTAQEGRHSLTLYCRIARTEPPALQVELRLHPLAEDGSARSLLVLTDITEREATKRALLAERERAMAILGSIADAVVLTNHLDEVHYLNAPAEHLLGTVQAEAFGQPLARLARFLQPDTGLEVSLRRLELQGRLHHLELDLLPAAGPAAPVELTLSVVAMPGATEGYRVYVLHDDAERRQRERLHRWEACHDALTGLYNRRGFHDALASLLDRPDRGARPHALAMFDLDHFKTVNDNAGHLSGDRLLQAVALVVQQRIRTSDAAARLGGDEFAVLLYNCDLGHATAVMEDIRRQIGALEVACNGNRYQVSASIGLTLLGTDDALPEQAIARADELCYRAKHAGRNRVETAHETGA</sequence>
<dbReference type="InterPro" id="IPR043128">
    <property type="entry name" value="Rev_trsase/Diguanyl_cyclase"/>
</dbReference>
<dbReference type="Proteomes" id="UP000243535">
    <property type="component" value="Unassembled WGS sequence"/>
</dbReference>
<dbReference type="Pfam" id="PF02743">
    <property type="entry name" value="dCache_1"/>
    <property type="match status" value="1"/>
</dbReference>
<dbReference type="InterPro" id="IPR035965">
    <property type="entry name" value="PAS-like_dom_sf"/>
</dbReference>
<proteinExistence type="predicted"/>
<feature type="transmembrane region" description="Helical" evidence="6">
    <location>
        <begin position="12"/>
        <end position="31"/>
    </location>
</feature>
<evidence type="ECO:0000256" key="2">
    <source>
        <dbReference type="ARBA" id="ARBA00022475"/>
    </source>
</evidence>
<dbReference type="CDD" id="cd18774">
    <property type="entry name" value="PDC2_HK_sensor"/>
    <property type="match status" value="1"/>
</dbReference>
<dbReference type="Pfam" id="PF08448">
    <property type="entry name" value="PAS_4"/>
    <property type="match status" value="1"/>
</dbReference>
<dbReference type="PROSITE" id="PS50112">
    <property type="entry name" value="PAS"/>
    <property type="match status" value="2"/>
</dbReference>
<dbReference type="CDD" id="cd01949">
    <property type="entry name" value="GGDEF"/>
    <property type="match status" value="1"/>
</dbReference>
<evidence type="ECO:0000259" key="8">
    <source>
        <dbReference type="PROSITE" id="PS50887"/>
    </source>
</evidence>
<dbReference type="PANTHER" id="PTHR44757:SF4">
    <property type="entry name" value="DIGUANYLATE CYCLASE DGCE-RELATED"/>
    <property type="match status" value="1"/>
</dbReference>
<dbReference type="NCBIfam" id="TIGR00254">
    <property type="entry name" value="GGDEF"/>
    <property type="match status" value="1"/>
</dbReference>
<dbReference type="Gene3D" id="3.30.450.20">
    <property type="entry name" value="PAS domain"/>
    <property type="match status" value="3"/>
</dbReference>
<dbReference type="STRING" id="375574.GCA_001418035_02164"/>
<dbReference type="InterPro" id="IPR033479">
    <property type="entry name" value="dCache_1"/>
</dbReference>
<feature type="domain" description="GGDEF" evidence="8">
    <location>
        <begin position="649"/>
        <end position="782"/>
    </location>
</feature>
<dbReference type="CDD" id="cd12914">
    <property type="entry name" value="PDC1_DGC_like"/>
    <property type="match status" value="1"/>
</dbReference>
<dbReference type="InterPro" id="IPR013656">
    <property type="entry name" value="PAS_4"/>
</dbReference>
<evidence type="ECO:0000256" key="1">
    <source>
        <dbReference type="ARBA" id="ARBA00004651"/>
    </source>
</evidence>
<dbReference type="InterPro" id="IPR000160">
    <property type="entry name" value="GGDEF_dom"/>
</dbReference>
<dbReference type="InterPro" id="IPR000014">
    <property type="entry name" value="PAS"/>
</dbReference>